<dbReference type="Pfam" id="PF02082">
    <property type="entry name" value="Rrf2"/>
    <property type="match status" value="1"/>
</dbReference>
<protein>
    <submittedName>
        <fullName evidence="1">Transcriptional regulator</fullName>
    </submittedName>
</protein>
<name>A0ABQ2VHG0_9PSEU</name>
<dbReference type="PANTHER" id="PTHR33221">
    <property type="entry name" value="WINGED HELIX-TURN-HELIX TRANSCRIPTIONAL REGULATOR, RRF2 FAMILY"/>
    <property type="match status" value="1"/>
</dbReference>
<evidence type="ECO:0000313" key="2">
    <source>
        <dbReference type="Proteomes" id="UP000649573"/>
    </source>
</evidence>
<dbReference type="RefSeq" id="WP_229813549.1">
    <property type="nucleotide sequence ID" value="NZ_BMRE01000110.1"/>
</dbReference>
<sequence length="154" mass="16424">MTRSTNTQFAVAVHVLTYLAGIDDGRPASSDELSKSTNVNPVHIRRVMGPLRDAGLVRSRPGVHGGWELALTPSRVSLDQVWLLLQGTDPVLGLHDPDPVCATGRSVQKSLIALDQKVAGAIAASLQQVTVQHLLAEVHSDDGADLRARRKGSP</sequence>
<dbReference type="InterPro" id="IPR036388">
    <property type="entry name" value="WH-like_DNA-bd_sf"/>
</dbReference>
<organism evidence="1 2">
    <name type="scientific">Lentzea flava</name>
    <dbReference type="NCBI Taxonomy" id="103732"/>
    <lineage>
        <taxon>Bacteria</taxon>
        <taxon>Bacillati</taxon>
        <taxon>Actinomycetota</taxon>
        <taxon>Actinomycetes</taxon>
        <taxon>Pseudonocardiales</taxon>
        <taxon>Pseudonocardiaceae</taxon>
        <taxon>Lentzea</taxon>
    </lineage>
</organism>
<comment type="caution">
    <text evidence="1">The sequence shown here is derived from an EMBL/GenBank/DDBJ whole genome shotgun (WGS) entry which is preliminary data.</text>
</comment>
<dbReference type="EMBL" id="BMRE01000110">
    <property type="protein sequence ID" value="GGU87114.1"/>
    <property type="molecule type" value="Genomic_DNA"/>
</dbReference>
<dbReference type="InterPro" id="IPR000944">
    <property type="entry name" value="Tscrpt_reg_Rrf2"/>
</dbReference>
<dbReference type="InterPro" id="IPR036390">
    <property type="entry name" value="WH_DNA-bd_sf"/>
</dbReference>
<keyword evidence="2" id="KW-1185">Reference proteome</keyword>
<dbReference type="SUPFAM" id="SSF46785">
    <property type="entry name" value="Winged helix' DNA-binding domain"/>
    <property type="match status" value="1"/>
</dbReference>
<dbReference type="PROSITE" id="PS51197">
    <property type="entry name" value="HTH_RRF2_2"/>
    <property type="match status" value="1"/>
</dbReference>
<dbReference type="Gene3D" id="1.10.10.10">
    <property type="entry name" value="Winged helix-like DNA-binding domain superfamily/Winged helix DNA-binding domain"/>
    <property type="match status" value="1"/>
</dbReference>
<reference evidence="2" key="1">
    <citation type="journal article" date="2019" name="Int. J. Syst. Evol. Microbiol.">
        <title>The Global Catalogue of Microorganisms (GCM) 10K type strain sequencing project: providing services to taxonomists for standard genome sequencing and annotation.</title>
        <authorList>
            <consortium name="The Broad Institute Genomics Platform"/>
            <consortium name="The Broad Institute Genome Sequencing Center for Infectious Disease"/>
            <person name="Wu L."/>
            <person name="Ma J."/>
        </authorList>
    </citation>
    <scope>NUCLEOTIDE SEQUENCE [LARGE SCALE GENOMIC DNA]</scope>
    <source>
        <strain evidence="2">JCM 3296</strain>
    </source>
</reference>
<evidence type="ECO:0000313" key="1">
    <source>
        <dbReference type="EMBL" id="GGU87114.1"/>
    </source>
</evidence>
<proteinExistence type="predicted"/>
<gene>
    <name evidence="1" type="ORF">GCM10010178_91230</name>
</gene>
<accession>A0ABQ2VHG0</accession>
<dbReference type="Proteomes" id="UP000649573">
    <property type="component" value="Unassembled WGS sequence"/>
</dbReference>
<dbReference type="PANTHER" id="PTHR33221:SF15">
    <property type="entry name" value="HTH-TYPE TRANSCRIPTIONAL REGULATOR YWGB-RELATED"/>
    <property type="match status" value="1"/>
</dbReference>